<dbReference type="Pfam" id="PF20877">
    <property type="entry name" value="Anoctamin_N"/>
    <property type="match status" value="1"/>
</dbReference>
<feature type="transmembrane region" description="Helical" evidence="5">
    <location>
        <begin position="559"/>
        <end position="581"/>
    </location>
</feature>
<evidence type="ECO:0000259" key="6">
    <source>
        <dbReference type="Pfam" id="PF04547"/>
    </source>
</evidence>
<dbReference type="PANTHER" id="PTHR12308:SF73">
    <property type="entry name" value="ANOCTAMIN"/>
    <property type="match status" value="1"/>
</dbReference>
<name>A0A5C3NEE6_9AGAM</name>
<organism evidence="8 9">
    <name type="scientific">Heliocybe sulcata</name>
    <dbReference type="NCBI Taxonomy" id="5364"/>
    <lineage>
        <taxon>Eukaryota</taxon>
        <taxon>Fungi</taxon>
        <taxon>Dikarya</taxon>
        <taxon>Basidiomycota</taxon>
        <taxon>Agaricomycotina</taxon>
        <taxon>Agaricomycetes</taxon>
        <taxon>Gloeophyllales</taxon>
        <taxon>Gloeophyllaceae</taxon>
        <taxon>Heliocybe</taxon>
    </lineage>
</organism>
<dbReference type="OrthoDB" id="296386at2759"/>
<keyword evidence="3 5" id="KW-1133">Transmembrane helix</keyword>
<dbReference type="GO" id="GO:0016020">
    <property type="term" value="C:membrane"/>
    <property type="evidence" value="ECO:0007669"/>
    <property type="project" value="UniProtKB-SubCell"/>
</dbReference>
<evidence type="ECO:0000256" key="2">
    <source>
        <dbReference type="ARBA" id="ARBA00022692"/>
    </source>
</evidence>
<feature type="transmembrane region" description="Helical" evidence="5">
    <location>
        <begin position="83"/>
        <end position="110"/>
    </location>
</feature>
<dbReference type="InterPro" id="IPR049456">
    <property type="entry name" value="Anoctamin_N_fung"/>
</dbReference>
<feature type="transmembrane region" description="Helical" evidence="5">
    <location>
        <begin position="176"/>
        <end position="199"/>
    </location>
</feature>
<keyword evidence="9" id="KW-1185">Reference proteome</keyword>
<dbReference type="GO" id="GO:0032541">
    <property type="term" value="C:cortical endoplasmic reticulum"/>
    <property type="evidence" value="ECO:0007669"/>
    <property type="project" value="TreeGrafter"/>
</dbReference>
<evidence type="ECO:0000256" key="4">
    <source>
        <dbReference type="ARBA" id="ARBA00023136"/>
    </source>
</evidence>
<protein>
    <submittedName>
        <fullName evidence="8">DUF590-domain-containing protein</fullName>
    </submittedName>
</protein>
<dbReference type="STRING" id="5364.A0A5C3NEE6"/>
<feature type="domain" description="Anoctamin alpha-beta plait" evidence="7">
    <location>
        <begin position="5"/>
        <end position="43"/>
    </location>
</feature>
<feature type="transmembrane region" description="Helical" evidence="5">
    <location>
        <begin position="116"/>
        <end position="133"/>
    </location>
</feature>
<dbReference type="EMBL" id="ML213510">
    <property type="protein sequence ID" value="TFK51911.1"/>
    <property type="molecule type" value="Genomic_DNA"/>
</dbReference>
<feature type="transmembrane region" description="Helical" evidence="5">
    <location>
        <begin position="259"/>
        <end position="280"/>
    </location>
</feature>
<dbReference type="Proteomes" id="UP000305948">
    <property type="component" value="Unassembled WGS sequence"/>
</dbReference>
<accession>A0A5C3NEE6</accession>
<feature type="transmembrane region" description="Helical" evidence="5">
    <location>
        <begin position="211"/>
        <end position="231"/>
    </location>
</feature>
<dbReference type="InterPro" id="IPR007632">
    <property type="entry name" value="Anoctamin"/>
</dbReference>
<comment type="subcellular location">
    <subcellularLocation>
        <location evidence="1">Membrane</location>
        <topology evidence="1">Multi-pass membrane protein</topology>
    </subcellularLocation>
</comment>
<evidence type="ECO:0000256" key="3">
    <source>
        <dbReference type="ARBA" id="ARBA00022989"/>
    </source>
</evidence>
<dbReference type="AlphaFoldDB" id="A0A5C3NEE6"/>
<feature type="domain" description="Anoctamin transmembrane" evidence="6">
    <location>
        <begin position="75"/>
        <end position="588"/>
    </location>
</feature>
<dbReference type="PANTHER" id="PTHR12308">
    <property type="entry name" value="ANOCTAMIN"/>
    <property type="match status" value="1"/>
</dbReference>
<reference evidence="8 9" key="1">
    <citation type="journal article" date="2019" name="Nat. Ecol. Evol.">
        <title>Megaphylogeny resolves global patterns of mushroom evolution.</title>
        <authorList>
            <person name="Varga T."/>
            <person name="Krizsan K."/>
            <person name="Foldi C."/>
            <person name="Dima B."/>
            <person name="Sanchez-Garcia M."/>
            <person name="Sanchez-Ramirez S."/>
            <person name="Szollosi G.J."/>
            <person name="Szarkandi J.G."/>
            <person name="Papp V."/>
            <person name="Albert L."/>
            <person name="Andreopoulos W."/>
            <person name="Angelini C."/>
            <person name="Antonin V."/>
            <person name="Barry K.W."/>
            <person name="Bougher N.L."/>
            <person name="Buchanan P."/>
            <person name="Buyck B."/>
            <person name="Bense V."/>
            <person name="Catcheside P."/>
            <person name="Chovatia M."/>
            <person name="Cooper J."/>
            <person name="Damon W."/>
            <person name="Desjardin D."/>
            <person name="Finy P."/>
            <person name="Geml J."/>
            <person name="Haridas S."/>
            <person name="Hughes K."/>
            <person name="Justo A."/>
            <person name="Karasinski D."/>
            <person name="Kautmanova I."/>
            <person name="Kiss B."/>
            <person name="Kocsube S."/>
            <person name="Kotiranta H."/>
            <person name="LaButti K.M."/>
            <person name="Lechner B.E."/>
            <person name="Liimatainen K."/>
            <person name="Lipzen A."/>
            <person name="Lukacs Z."/>
            <person name="Mihaltcheva S."/>
            <person name="Morgado L.N."/>
            <person name="Niskanen T."/>
            <person name="Noordeloos M.E."/>
            <person name="Ohm R.A."/>
            <person name="Ortiz-Santana B."/>
            <person name="Ovrebo C."/>
            <person name="Racz N."/>
            <person name="Riley R."/>
            <person name="Savchenko A."/>
            <person name="Shiryaev A."/>
            <person name="Soop K."/>
            <person name="Spirin V."/>
            <person name="Szebenyi C."/>
            <person name="Tomsovsky M."/>
            <person name="Tulloss R.E."/>
            <person name="Uehling J."/>
            <person name="Grigoriev I.V."/>
            <person name="Vagvolgyi C."/>
            <person name="Papp T."/>
            <person name="Martin F.M."/>
            <person name="Miettinen O."/>
            <person name="Hibbett D.S."/>
            <person name="Nagy L.G."/>
        </authorList>
    </citation>
    <scope>NUCLEOTIDE SEQUENCE [LARGE SCALE GENOMIC DNA]</scope>
    <source>
        <strain evidence="8 9">OMC1185</strain>
    </source>
</reference>
<sequence length="657" mass="73055">MGDINSTSLSPSDRLRLIHGYITSMPPDGGLGVLPRSKDWDRVESVMALHDYEFNEHWIRSWTSRQSGSVHLDKIREQFGESVALYFAFLSAYTKSLLIPSVLGAGFYYLGTPYSPLYSLLILLYSTAFVEYWRVHERILAVRWGTRGSFKVEKRRAGYQAGFPWWKRELRTLASVPVIGLFAGVLAVLLTAMFVFEAFITQLYTGPGQKWIGFAPTVLFIALVPQFLSFYQKYAVSFTDWENHAHQSSYNRSLTIKTFSLSAIVAYLGLGLSAFVYVPFGERVMQFVQANVLSSTGVASGLAAKVSGAMGQASGLNTTMLAAESRGKTLFVKDSQSARQKLNPARLQNQMYAYTVTNQIINFFLENVLPFFLRAVDSVRSGRPISDAFSTSAGTVSGAGARKSPKKRVVFEDETREGEGKEEREFLEVVRREVALGEYEVFGDFAEMVTQFGYVVLWSSIWPLAPVMAWVNNLVEQRSDAFKITVHNRRPIPVRTDTIGPWLDMLTFLTWLGALTNSALVYLFRPDHAAGDGRNSTTLVKDHPHTAVLVGARPNSNQLVVTAVLIALAASHGYIVVRAVVGHLVEMVVWKGSEEVKGAEEVEKSVKEKYLGSLGIQKNIVEGEKVPEDVVEESNAILAFWGVDEGLDEIRRGVKDA</sequence>
<evidence type="ECO:0000259" key="7">
    <source>
        <dbReference type="Pfam" id="PF20877"/>
    </source>
</evidence>
<evidence type="ECO:0000256" key="1">
    <source>
        <dbReference type="ARBA" id="ARBA00004141"/>
    </source>
</evidence>
<gene>
    <name evidence="8" type="ORF">OE88DRAFT_1658611</name>
</gene>
<proteinExistence type="predicted"/>
<dbReference type="GO" id="GO:0005254">
    <property type="term" value="F:chloride channel activity"/>
    <property type="evidence" value="ECO:0007669"/>
    <property type="project" value="TreeGrafter"/>
</dbReference>
<evidence type="ECO:0000313" key="8">
    <source>
        <dbReference type="EMBL" id="TFK51911.1"/>
    </source>
</evidence>
<evidence type="ECO:0000313" key="9">
    <source>
        <dbReference type="Proteomes" id="UP000305948"/>
    </source>
</evidence>
<keyword evidence="2 5" id="KW-0812">Transmembrane</keyword>
<dbReference type="Pfam" id="PF04547">
    <property type="entry name" value="Anoctamin"/>
    <property type="match status" value="1"/>
</dbReference>
<dbReference type="InterPro" id="IPR049452">
    <property type="entry name" value="Anoctamin_TM"/>
</dbReference>
<keyword evidence="4 5" id="KW-0472">Membrane</keyword>
<evidence type="ECO:0000256" key="5">
    <source>
        <dbReference type="SAM" id="Phobius"/>
    </source>
</evidence>